<gene>
    <name evidence="1" type="ORF">MRB53_029114</name>
</gene>
<evidence type="ECO:0000313" key="1">
    <source>
        <dbReference type="EMBL" id="KAJ8620585.1"/>
    </source>
</evidence>
<keyword evidence="2" id="KW-1185">Reference proteome</keyword>
<organism evidence="1 2">
    <name type="scientific">Persea americana</name>
    <name type="common">Avocado</name>
    <dbReference type="NCBI Taxonomy" id="3435"/>
    <lineage>
        <taxon>Eukaryota</taxon>
        <taxon>Viridiplantae</taxon>
        <taxon>Streptophyta</taxon>
        <taxon>Embryophyta</taxon>
        <taxon>Tracheophyta</taxon>
        <taxon>Spermatophyta</taxon>
        <taxon>Magnoliopsida</taxon>
        <taxon>Magnoliidae</taxon>
        <taxon>Laurales</taxon>
        <taxon>Lauraceae</taxon>
        <taxon>Persea</taxon>
    </lineage>
</organism>
<proteinExistence type="predicted"/>
<accession>A0ACC2KHF2</accession>
<dbReference type="Proteomes" id="UP001234297">
    <property type="component" value="Chromosome 9"/>
</dbReference>
<protein>
    <submittedName>
        <fullName evidence="1">Uncharacterized protein</fullName>
    </submittedName>
</protein>
<name>A0ACC2KHF2_PERAE</name>
<comment type="caution">
    <text evidence="1">The sequence shown here is derived from an EMBL/GenBank/DDBJ whole genome shotgun (WGS) entry which is preliminary data.</text>
</comment>
<dbReference type="EMBL" id="CM056817">
    <property type="protein sequence ID" value="KAJ8620585.1"/>
    <property type="molecule type" value="Genomic_DNA"/>
</dbReference>
<sequence>MKDGGRGSRGVLRLWEAMEMGLRRMMGVAGGSGVSMRVYVVREMGFALRLGDGFWKTMKGKGVLCLGWR</sequence>
<evidence type="ECO:0000313" key="2">
    <source>
        <dbReference type="Proteomes" id="UP001234297"/>
    </source>
</evidence>
<reference evidence="1 2" key="1">
    <citation type="journal article" date="2022" name="Hortic Res">
        <title>A haplotype resolved chromosomal level avocado genome allows analysis of novel avocado genes.</title>
        <authorList>
            <person name="Nath O."/>
            <person name="Fletcher S.J."/>
            <person name="Hayward A."/>
            <person name="Shaw L.M."/>
            <person name="Masouleh A.K."/>
            <person name="Furtado A."/>
            <person name="Henry R.J."/>
            <person name="Mitter N."/>
        </authorList>
    </citation>
    <scope>NUCLEOTIDE SEQUENCE [LARGE SCALE GENOMIC DNA]</scope>
    <source>
        <strain evidence="2">cv. Hass</strain>
    </source>
</reference>